<dbReference type="Pfam" id="PF00440">
    <property type="entry name" value="TetR_N"/>
    <property type="match status" value="1"/>
</dbReference>
<dbReference type="InterPro" id="IPR001647">
    <property type="entry name" value="HTH_TetR"/>
</dbReference>
<feature type="DNA-binding region" description="H-T-H motif" evidence="4">
    <location>
        <begin position="44"/>
        <end position="63"/>
    </location>
</feature>
<dbReference type="AlphaFoldDB" id="A0A563ESE6"/>
<evidence type="ECO:0000256" key="2">
    <source>
        <dbReference type="ARBA" id="ARBA00023125"/>
    </source>
</evidence>
<dbReference type="InterPro" id="IPR025996">
    <property type="entry name" value="MT1864/Rv1816-like_C"/>
</dbReference>
<feature type="domain" description="HTH tetR-type" evidence="5">
    <location>
        <begin position="20"/>
        <end position="81"/>
    </location>
</feature>
<evidence type="ECO:0000256" key="4">
    <source>
        <dbReference type="PROSITE-ProRule" id="PRU00335"/>
    </source>
</evidence>
<dbReference type="GO" id="GO:0000976">
    <property type="term" value="F:transcription cis-regulatory region binding"/>
    <property type="evidence" value="ECO:0007669"/>
    <property type="project" value="TreeGrafter"/>
</dbReference>
<dbReference type="InterPro" id="IPR050109">
    <property type="entry name" value="HTH-type_TetR-like_transc_reg"/>
</dbReference>
<evidence type="ECO:0000313" key="7">
    <source>
        <dbReference type="Proteomes" id="UP000316639"/>
    </source>
</evidence>
<dbReference type="PROSITE" id="PS50977">
    <property type="entry name" value="HTH_TETR_2"/>
    <property type="match status" value="1"/>
</dbReference>
<dbReference type="Gene3D" id="1.10.357.10">
    <property type="entry name" value="Tetracycline Repressor, domain 2"/>
    <property type="match status" value="1"/>
</dbReference>
<comment type="caution">
    <text evidence="6">The sequence shown here is derived from an EMBL/GenBank/DDBJ whole genome shotgun (WGS) entry which is preliminary data.</text>
</comment>
<dbReference type="SUPFAM" id="SSF48498">
    <property type="entry name" value="Tetracyclin repressor-like, C-terminal domain"/>
    <property type="match status" value="1"/>
</dbReference>
<gene>
    <name evidence="6" type="ORF">FKR81_20575</name>
</gene>
<keyword evidence="7" id="KW-1185">Reference proteome</keyword>
<dbReference type="OrthoDB" id="8222629at2"/>
<evidence type="ECO:0000259" key="5">
    <source>
        <dbReference type="PROSITE" id="PS50977"/>
    </source>
</evidence>
<dbReference type="InterPro" id="IPR036271">
    <property type="entry name" value="Tet_transcr_reg_TetR-rel_C_sf"/>
</dbReference>
<evidence type="ECO:0000256" key="1">
    <source>
        <dbReference type="ARBA" id="ARBA00023015"/>
    </source>
</evidence>
<dbReference type="InterPro" id="IPR009057">
    <property type="entry name" value="Homeodomain-like_sf"/>
</dbReference>
<accession>A0A563ESE6</accession>
<dbReference type="Proteomes" id="UP000316639">
    <property type="component" value="Unassembled WGS sequence"/>
</dbReference>
<keyword evidence="1" id="KW-0805">Transcription regulation</keyword>
<dbReference type="PANTHER" id="PTHR30055">
    <property type="entry name" value="HTH-TYPE TRANSCRIPTIONAL REGULATOR RUTR"/>
    <property type="match status" value="1"/>
</dbReference>
<keyword evidence="3" id="KW-0804">Transcription</keyword>
<evidence type="ECO:0000313" key="6">
    <source>
        <dbReference type="EMBL" id="TWP50563.1"/>
    </source>
</evidence>
<keyword evidence="2 4" id="KW-0238">DNA-binding</keyword>
<evidence type="ECO:0000256" key="3">
    <source>
        <dbReference type="ARBA" id="ARBA00023163"/>
    </source>
</evidence>
<sequence length="212" mass="22591">MVTGVTETPVRRRNRRGEGGKLRDEIIAAAVALLDEGGDERAVTLRSVARKAGIAAPSIYPHFADQPSIMLAVVRQEMDRLAAALREAAENAGPDARQRLFAVCHAYLDLAQAHPQRYRIMFGGLWTPSADDTSITDTDLDSLGAEALTLLADVLGGCVAAGIAHGSDDLYGDAVALWLGLHGLAHQRAVVRKMPGPSDVAERLITALAHLK</sequence>
<dbReference type="EMBL" id="VOBR01000012">
    <property type="protein sequence ID" value="TWP50563.1"/>
    <property type="molecule type" value="Genomic_DNA"/>
</dbReference>
<protein>
    <submittedName>
        <fullName evidence="6">TetR/AcrR family transcriptional regulator</fullName>
    </submittedName>
</protein>
<proteinExistence type="predicted"/>
<organism evidence="6 7">
    <name type="scientific">Lentzea tibetensis</name>
    <dbReference type="NCBI Taxonomy" id="2591470"/>
    <lineage>
        <taxon>Bacteria</taxon>
        <taxon>Bacillati</taxon>
        <taxon>Actinomycetota</taxon>
        <taxon>Actinomycetes</taxon>
        <taxon>Pseudonocardiales</taxon>
        <taxon>Pseudonocardiaceae</taxon>
        <taxon>Lentzea</taxon>
    </lineage>
</organism>
<dbReference type="GO" id="GO:0003700">
    <property type="term" value="F:DNA-binding transcription factor activity"/>
    <property type="evidence" value="ECO:0007669"/>
    <property type="project" value="TreeGrafter"/>
</dbReference>
<dbReference type="PANTHER" id="PTHR30055:SF234">
    <property type="entry name" value="HTH-TYPE TRANSCRIPTIONAL REGULATOR BETI"/>
    <property type="match status" value="1"/>
</dbReference>
<dbReference type="Pfam" id="PF13305">
    <property type="entry name" value="TetR_C_33"/>
    <property type="match status" value="1"/>
</dbReference>
<name>A0A563ESE6_9PSEU</name>
<dbReference type="SUPFAM" id="SSF46689">
    <property type="entry name" value="Homeodomain-like"/>
    <property type="match status" value="1"/>
</dbReference>
<reference evidence="6 7" key="1">
    <citation type="submission" date="2019-07" db="EMBL/GenBank/DDBJ databases">
        <title>Lentzea xizangensis sp. nov., isolated from Qinghai-Tibetan Plateau Soils.</title>
        <authorList>
            <person name="Huang J."/>
        </authorList>
    </citation>
    <scope>NUCLEOTIDE SEQUENCE [LARGE SCALE GENOMIC DNA]</scope>
    <source>
        <strain evidence="6 7">FXJ1.1311</strain>
    </source>
</reference>